<organism evidence="1 2">
    <name type="scientific">Pseudokineococcus marinus</name>
    <dbReference type="NCBI Taxonomy" id="351215"/>
    <lineage>
        <taxon>Bacteria</taxon>
        <taxon>Bacillati</taxon>
        <taxon>Actinomycetota</taxon>
        <taxon>Actinomycetes</taxon>
        <taxon>Kineosporiales</taxon>
        <taxon>Kineosporiaceae</taxon>
        <taxon>Pseudokineococcus</taxon>
    </lineage>
</organism>
<dbReference type="SFLD" id="SFLDG01129">
    <property type="entry name" value="C1.5:_HAD__Beta-PGM__Phosphata"/>
    <property type="match status" value="1"/>
</dbReference>
<dbReference type="InterPro" id="IPR023198">
    <property type="entry name" value="PGP-like_dom2"/>
</dbReference>
<dbReference type="SUPFAM" id="SSF56784">
    <property type="entry name" value="HAD-like"/>
    <property type="match status" value="1"/>
</dbReference>
<dbReference type="InterPro" id="IPR036412">
    <property type="entry name" value="HAD-like_sf"/>
</dbReference>
<dbReference type="InterPro" id="IPR006439">
    <property type="entry name" value="HAD-SF_hydro_IA"/>
</dbReference>
<dbReference type="RefSeq" id="WP_171202637.1">
    <property type="nucleotide sequence ID" value="NZ_BAAANP010000045.1"/>
</dbReference>
<dbReference type="InterPro" id="IPR023214">
    <property type="entry name" value="HAD_sf"/>
</dbReference>
<name>A0A849BTF4_9ACTN</name>
<dbReference type="InterPro" id="IPR050155">
    <property type="entry name" value="HAD-like_hydrolase_sf"/>
</dbReference>
<dbReference type="AlphaFoldDB" id="A0A849BTF4"/>
<reference evidence="1 2" key="1">
    <citation type="submission" date="2020-05" db="EMBL/GenBank/DDBJ databases">
        <title>MicrobeNet Type strains.</title>
        <authorList>
            <person name="Nicholson A.C."/>
        </authorList>
    </citation>
    <scope>NUCLEOTIDE SEQUENCE [LARGE SCALE GENOMIC DNA]</scope>
    <source>
        <strain evidence="1 2">JCM 14547</strain>
    </source>
</reference>
<dbReference type="PROSITE" id="PS01228">
    <property type="entry name" value="COF_1"/>
    <property type="match status" value="1"/>
</dbReference>
<keyword evidence="2" id="KW-1185">Reference proteome</keyword>
<dbReference type="EMBL" id="JABEMA010000070">
    <property type="protein sequence ID" value="NNH22806.1"/>
    <property type="molecule type" value="Genomic_DNA"/>
</dbReference>
<dbReference type="PANTHER" id="PTHR43434:SF1">
    <property type="entry name" value="PHOSPHOGLYCOLATE PHOSPHATASE"/>
    <property type="match status" value="1"/>
</dbReference>
<dbReference type="Pfam" id="PF13419">
    <property type="entry name" value="HAD_2"/>
    <property type="match status" value="1"/>
</dbReference>
<dbReference type="PRINTS" id="PR00413">
    <property type="entry name" value="HADHALOGNASE"/>
</dbReference>
<evidence type="ECO:0000313" key="1">
    <source>
        <dbReference type="EMBL" id="NNH22806.1"/>
    </source>
</evidence>
<dbReference type="CDD" id="cd07505">
    <property type="entry name" value="HAD_BPGM-like"/>
    <property type="match status" value="1"/>
</dbReference>
<proteinExistence type="predicted"/>
<dbReference type="Gene3D" id="1.10.150.240">
    <property type="entry name" value="Putative phosphatase, domain 2"/>
    <property type="match status" value="1"/>
</dbReference>
<dbReference type="NCBIfam" id="TIGR01509">
    <property type="entry name" value="HAD-SF-IA-v3"/>
    <property type="match status" value="1"/>
</dbReference>
<dbReference type="GO" id="GO:0006281">
    <property type="term" value="P:DNA repair"/>
    <property type="evidence" value="ECO:0007669"/>
    <property type="project" value="TreeGrafter"/>
</dbReference>
<dbReference type="PANTHER" id="PTHR43434">
    <property type="entry name" value="PHOSPHOGLYCOLATE PHOSPHATASE"/>
    <property type="match status" value="1"/>
</dbReference>
<dbReference type="Gene3D" id="3.40.50.1000">
    <property type="entry name" value="HAD superfamily/HAD-like"/>
    <property type="match status" value="1"/>
</dbReference>
<dbReference type="InterPro" id="IPR041492">
    <property type="entry name" value="HAD_2"/>
</dbReference>
<dbReference type="SFLD" id="SFLDS00003">
    <property type="entry name" value="Haloacid_Dehalogenase"/>
    <property type="match status" value="1"/>
</dbReference>
<evidence type="ECO:0000313" key="2">
    <source>
        <dbReference type="Proteomes" id="UP000555552"/>
    </source>
</evidence>
<accession>A0A849BTF4</accession>
<protein>
    <submittedName>
        <fullName evidence="1">HAD family phosphatase</fullName>
    </submittedName>
</protein>
<sequence>MTGAGEVGALLLDLDGTLVSTGEANYLAYRDALATVGAELTRDAFDGTWGRDSRDFLPDLVPGISPEGVDALRREKADRYGRYLGLTRVNASLVGLLRQLAPTTPTALVTTAKSGNARQILVEHDLAALFDVTVFGDDVPRSKPDPACYLLALERLGVEAGTALAVEDSDAGVSAARAAGVAVLRVPTI</sequence>
<gene>
    <name evidence="1" type="ORF">HLB09_06815</name>
</gene>
<dbReference type="Proteomes" id="UP000555552">
    <property type="component" value="Unassembled WGS sequence"/>
</dbReference>
<dbReference type="GO" id="GO:0008967">
    <property type="term" value="F:phosphoglycolate phosphatase activity"/>
    <property type="evidence" value="ECO:0007669"/>
    <property type="project" value="TreeGrafter"/>
</dbReference>
<comment type="caution">
    <text evidence="1">The sequence shown here is derived from an EMBL/GenBank/DDBJ whole genome shotgun (WGS) entry which is preliminary data.</text>
</comment>